<name>A0A7Y9FHW4_9CELL</name>
<evidence type="ECO:0000256" key="2">
    <source>
        <dbReference type="SAM" id="SignalP"/>
    </source>
</evidence>
<reference evidence="4 5" key="1">
    <citation type="submission" date="2020-07" db="EMBL/GenBank/DDBJ databases">
        <title>Sequencing the genomes of 1000 actinobacteria strains.</title>
        <authorList>
            <person name="Klenk H.-P."/>
        </authorList>
    </citation>
    <scope>NUCLEOTIDE SEQUENCE [LARGE SCALE GENOMIC DNA]</scope>
    <source>
        <strain evidence="4 5">DSM 24482</strain>
    </source>
</reference>
<dbReference type="AlphaFoldDB" id="A0A7Y9FHW4"/>
<comment type="caution">
    <text evidence="4">The sequence shown here is derived from an EMBL/GenBank/DDBJ whole genome shotgun (WGS) entry which is preliminary data.</text>
</comment>
<dbReference type="EMBL" id="JACCBK010000001">
    <property type="protein sequence ID" value="NYD87609.1"/>
    <property type="molecule type" value="Genomic_DNA"/>
</dbReference>
<evidence type="ECO:0000313" key="4">
    <source>
        <dbReference type="EMBL" id="NYD87609.1"/>
    </source>
</evidence>
<evidence type="ECO:0000256" key="1">
    <source>
        <dbReference type="SAM" id="MobiDB-lite"/>
    </source>
</evidence>
<evidence type="ECO:0000313" key="3">
    <source>
        <dbReference type="EMBL" id="GIG33486.1"/>
    </source>
</evidence>
<protein>
    <recommendedName>
        <fullName evidence="7">DUF916 domain-containing protein</fullName>
    </recommendedName>
</protein>
<proteinExistence type="predicted"/>
<keyword evidence="6" id="KW-1185">Reference proteome</keyword>
<evidence type="ECO:0000313" key="6">
    <source>
        <dbReference type="Proteomes" id="UP000618382"/>
    </source>
</evidence>
<feature type="region of interest" description="Disordered" evidence="1">
    <location>
        <begin position="34"/>
        <end position="53"/>
    </location>
</feature>
<feature type="signal peptide" evidence="2">
    <location>
        <begin position="1"/>
        <end position="28"/>
    </location>
</feature>
<organism evidence="4 5">
    <name type="scientific">Cellulomonas oligotrophica</name>
    <dbReference type="NCBI Taxonomy" id="931536"/>
    <lineage>
        <taxon>Bacteria</taxon>
        <taxon>Bacillati</taxon>
        <taxon>Actinomycetota</taxon>
        <taxon>Actinomycetes</taxon>
        <taxon>Micrococcales</taxon>
        <taxon>Cellulomonadaceae</taxon>
        <taxon>Cellulomonas</taxon>
    </lineage>
</organism>
<accession>A0A7Y9FHW4</accession>
<gene>
    <name evidence="4" type="ORF">BKA21_003158</name>
    <name evidence="3" type="ORF">Col01nite_26450</name>
</gene>
<dbReference type="Proteomes" id="UP000577956">
    <property type="component" value="Unassembled WGS sequence"/>
</dbReference>
<feature type="chain" id="PRO_5030900671" description="DUF916 domain-containing protein" evidence="2">
    <location>
        <begin position="29"/>
        <end position="341"/>
    </location>
</feature>
<evidence type="ECO:0008006" key="7">
    <source>
        <dbReference type="Google" id="ProtNLM"/>
    </source>
</evidence>
<feature type="compositionally biased region" description="Low complexity" evidence="1">
    <location>
        <begin position="34"/>
        <end position="49"/>
    </location>
</feature>
<evidence type="ECO:0000313" key="5">
    <source>
        <dbReference type="Proteomes" id="UP000577956"/>
    </source>
</evidence>
<dbReference type="RefSeq" id="WP_140459915.1">
    <property type="nucleotide sequence ID" value="NZ_BAABFI010000012.1"/>
</dbReference>
<keyword evidence="2" id="KW-0732">Signal</keyword>
<reference evidence="3 6" key="2">
    <citation type="submission" date="2021-01" db="EMBL/GenBank/DDBJ databases">
        <title>Whole genome shotgun sequence of Cellulomonas oligotrophica NBRC 109435.</title>
        <authorList>
            <person name="Komaki H."/>
            <person name="Tamura T."/>
        </authorList>
    </citation>
    <scope>NUCLEOTIDE SEQUENCE [LARGE SCALE GENOMIC DNA]</scope>
    <source>
        <strain evidence="3 6">NBRC 109435</strain>
    </source>
</reference>
<dbReference type="Proteomes" id="UP000618382">
    <property type="component" value="Unassembled WGS sequence"/>
</dbReference>
<sequence length="341" mass="34199">MPRTVPPTPVRALLVAAAGSLAAALALAAPAAATVPATTTTTTTTTTSGDGAVSWGVRPAAAADGSARANFVYEVEPGDVVDDVLVVTNHGADPLTLDVYAADAFTTPSGALDLLAPGTPSTDLGTWVRVDRSSVDLAPGAEVEVPFVVEVPADARPGDHAAGVVTSLRTSQPGQTVQVDRRMGARVHVRVAGEAVPAVAARDGAVEVTGSANPFAPTAAFVTYTVENTGDTRLAGTAAVRVAGPGGAAAVEVVDELPELLPGDVLVRQVQVDGVWPLGRARADVDVLVEGVGLGAGSAEPRSLTATTWAVPWAQVLLLGAAVGLGLLLPRLSARAPRPGP</sequence>
<dbReference type="EMBL" id="BONN01000007">
    <property type="protein sequence ID" value="GIG33486.1"/>
    <property type="molecule type" value="Genomic_DNA"/>
</dbReference>